<reference evidence="3" key="1">
    <citation type="journal article" date="2010" name="Nat. Biotechnol.">
        <title>Draft genome sequence of the oilseed species Ricinus communis.</title>
        <authorList>
            <person name="Chan A.P."/>
            <person name="Crabtree J."/>
            <person name="Zhao Q."/>
            <person name="Lorenzi H."/>
            <person name="Orvis J."/>
            <person name="Puiu D."/>
            <person name="Melake-Berhan A."/>
            <person name="Jones K.M."/>
            <person name="Redman J."/>
            <person name="Chen G."/>
            <person name="Cahoon E.B."/>
            <person name="Gedil M."/>
            <person name="Stanke M."/>
            <person name="Haas B.J."/>
            <person name="Wortman J.R."/>
            <person name="Fraser-Liggett C.M."/>
            <person name="Ravel J."/>
            <person name="Rabinowicz P.D."/>
        </authorList>
    </citation>
    <scope>NUCLEOTIDE SEQUENCE [LARGE SCALE GENOMIC DNA]</scope>
    <source>
        <strain evidence="3">cv. Hale</strain>
    </source>
</reference>
<keyword evidence="3" id="KW-1185">Reference proteome</keyword>
<dbReference type="GO" id="GO:0004523">
    <property type="term" value="F:RNA-DNA hybrid ribonuclease activity"/>
    <property type="evidence" value="ECO:0007669"/>
    <property type="project" value="InterPro"/>
</dbReference>
<name>B9SUK9_RICCO</name>
<dbReference type="InterPro" id="IPR002156">
    <property type="entry name" value="RNaseH_domain"/>
</dbReference>
<evidence type="ECO:0000259" key="1">
    <source>
        <dbReference type="Pfam" id="PF13456"/>
    </source>
</evidence>
<dbReference type="PANTHER" id="PTHR47074:SF48">
    <property type="entry name" value="POLYNUCLEOTIDYL TRANSFERASE, RIBONUCLEASE H-LIKE SUPERFAMILY PROTEIN"/>
    <property type="match status" value="1"/>
</dbReference>
<evidence type="ECO:0000313" key="3">
    <source>
        <dbReference type="Proteomes" id="UP000008311"/>
    </source>
</evidence>
<evidence type="ECO:0000313" key="2">
    <source>
        <dbReference type="EMBL" id="EEF32689.1"/>
    </source>
</evidence>
<dbReference type="GO" id="GO:0003676">
    <property type="term" value="F:nucleic acid binding"/>
    <property type="evidence" value="ECO:0007669"/>
    <property type="project" value="InterPro"/>
</dbReference>
<dbReference type="Proteomes" id="UP000008311">
    <property type="component" value="Unassembled WGS sequence"/>
</dbReference>
<dbReference type="InterPro" id="IPR052929">
    <property type="entry name" value="RNase_H-like_EbsB-rel"/>
</dbReference>
<proteinExistence type="predicted"/>
<dbReference type="eggNOG" id="KOG1075">
    <property type="taxonomic scope" value="Eukaryota"/>
</dbReference>
<dbReference type="Pfam" id="PF13456">
    <property type="entry name" value="RVT_3"/>
    <property type="match status" value="1"/>
</dbReference>
<dbReference type="EMBL" id="EQ974149">
    <property type="protein sequence ID" value="EEF32689.1"/>
    <property type="molecule type" value="Genomic_DNA"/>
</dbReference>
<dbReference type="InParanoid" id="B9SUK9"/>
<feature type="domain" description="RNase H type-1" evidence="1">
    <location>
        <begin position="58"/>
        <end position="125"/>
    </location>
</feature>
<gene>
    <name evidence="2" type="ORF">RCOM_0998070</name>
</gene>
<dbReference type="PANTHER" id="PTHR47074">
    <property type="entry name" value="BNAC02G40300D PROTEIN"/>
    <property type="match status" value="1"/>
</dbReference>
<sequence length="136" mass="15205">MMLAKEAWRLAHDSTSLLAQVLKSHYYPRGSFLDAKIGCNQSYTWWSITASQEVLSKGTDLGIIIYDQLGKVIASKSIHIEECFLVEIAEALAYREGVALAQIFKLSSVVLEGDCQIVMSALKRIEIAFFYLGRVI</sequence>
<organism evidence="2 3">
    <name type="scientific">Ricinus communis</name>
    <name type="common">Castor bean</name>
    <dbReference type="NCBI Taxonomy" id="3988"/>
    <lineage>
        <taxon>Eukaryota</taxon>
        <taxon>Viridiplantae</taxon>
        <taxon>Streptophyta</taxon>
        <taxon>Embryophyta</taxon>
        <taxon>Tracheophyta</taxon>
        <taxon>Spermatophyta</taxon>
        <taxon>Magnoliopsida</taxon>
        <taxon>eudicotyledons</taxon>
        <taxon>Gunneridae</taxon>
        <taxon>Pentapetalae</taxon>
        <taxon>rosids</taxon>
        <taxon>fabids</taxon>
        <taxon>Malpighiales</taxon>
        <taxon>Euphorbiaceae</taxon>
        <taxon>Acalyphoideae</taxon>
        <taxon>Acalypheae</taxon>
        <taxon>Ricinus</taxon>
    </lineage>
</organism>
<accession>B9SUK9</accession>
<dbReference type="AlphaFoldDB" id="B9SUK9"/>
<protein>
    <recommendedName>
        <fullName evidence="1">RNase H type-1 domain-containing protein</fullName>
    </recommendedName>
</protein>